<dbReference type="Gene3D" id="3.40.630.30">
    <property type="match status" value="1"/>
</dbReference>
<reference evidence="3" key="1">
    <citation type="journal article" date="2020" name="Nature">
        <title>Giant virus diversity and host interactions through global metagenomics.</title>
        <authorList>
            <person name="Schulz F."/>
            <person name="Roux S."/>
            <person name="Paez-Espino D."/>
            <person name="Jungbluth S."/>
            <person name="Walsh D.A."/>
            <person name="Denef V.J."/>
            <person name="McMahon K.D."/>
            <person name="Konstantinidis K.T."/>
            <person name="Eloe-Fadrosh E.A."/>
            <person name="Kyrpides N.C."/>
            <person name="Woyke T."/>
        </authorList>
    </citation>
    <scope>NUCLEOTIDE SEQUENCE</scope>
    <source>
        <strain evidence="3">GVMAG-M-3300009161-52</strain>
    </source>
</reference>
<proteinExistence type="predicted"/>
<dbReference type="CDD" id="cd04301">
    <property type="entry name" value="NAT_SF"/>
    <property type="match status" value="1"/>
</dbReference>
<name>A0A6C0F4N7_9ZZZZ</name>
<evidence type="ECO:0000256" key="1">
    <source>
        <dbReference type="SAM" id="MobiDB-lite"/>
    </source>
</evidence>
<feature type="domain" description="N-acetyltransferase" evidence="2">
    <location>
        <begin position="106"/>
        <end position="192"/>
    </location>
</feature>
<evidence type="ECO:0000313" key="3">
    <source>
        <dbReference type="EMBL" id="QHT34185.1"/>
    </source>
</evidence>
<dbReference type="Pfam" id="PF00583">
    <property type="entry name" value="Acetyltransf_1"/>
    <property type="match status" value="1"/>
</dbReference>
<feature type="region of interest" description="Disordered" evidence="1">
    <location>
        <begin position="33"/>
        <end position="53"/>
    </location>
</feature>
<dbReference type="EMBL" id="MN738989">
    <property type="protein sequence ID" value="QHT34185.1"/>
    <property type="molecule type" value="Genomic_DNA"/>
</dbReference>
<accession>A0A6C0F4N7</accession>
<evidence type="ECO:0000259" key="2">
    <source>
        <dbReference type="Pfam" id="PF00583"/>
    </source>
</evidence>
<dbReference type="GO" id="GO:0016747">
    <property type="term" value="F:acyltransferase activity, transferring groups other than amino-acyl groups"/>
    <property type="evidence" value="ECO:0007669"/>
    <property type="project" value="InterPro"/>
</dbReference>
<protein>
    <recommendedName>
        <fullName evidence="2">N-acetyltransferase domain-containing protein</fullName>
    </recommendedName>
</protein>
<feature type="compositionally biased region" description="Basic residues" evidence="1">
    <location>
        <begin position="33"/>
        <end position="47"/>
    </location>
</feature>
<dbReference type="InterPro" id="IPR000182">
    <property type="entry name" value="GNAT_dom"/>
</dbReference>
<organism evidence="3">
    <name type="scientific">viral metagenome</name>
    <dbReference type="NCBI Taxonomy" id="1070528"/>
    <lineage>
        <taxon>unclassified sequences</taxon>
        <taxon>metagenomes</taxon>
        <taxon>organismal metagenomes</taxon>
    </lineage>
</organism>
<dbReference type="AlphaFoldDB" id="A0A6C0F4N7"/>
<sequence length="230" mass="26773">MTSLISKLVKKLMLTDNDNFYPDTNIERKHTLKNSVHTKHKQSHTKKNQNDIHNDQEYITSEVTDEDSYNHFKSLVANSKNLCKGKTHSGKRYKVNISRRKDYLTLQKDNHYRTIYIHDNKEIIAYIGTKKYKKDGGFIFIHKLCSKPGTGQGTKVMNMILDDAKSNHKALGITYVSLTTHNLDLIDYYNKFKPTRTIEVDSPGSKRLIPRRVAYMIWQVSPDMPMLNYT</sequence>
<dbReference type="InterPro" id="IPR016181">
    <property type="entry name" value="Acyl_CoA_acyltransferase"/>
</dbReference>
<dbReference type="SUPFAM" id="SSF55729">
    <property type="entry name" value="Acyl-CoA N-acyltransferases (Nat)"/>
    <property type="match status" value="1"/>
</dbReference>